<keyword evidence="4" id="KW-0808">Transferase</keyword>
<dbReference type="GO" id="GO:0005886">
    <property type="term" value="C:plasma membrane"/>
    <property type="evidence" value="ECO:0007669"/>
    <property type="project" value="EnsemblFungi"/>
</dbReference>
<dbReference type="InterPro" id="IPR015433">
    <property type="entry name" value="PI3/4_kinase"/>
</dbReference>
<dbReference type="GO" id="GO:0140504">
    <property type="term" value="P:microlipophagy"/>
    <property type="evidence" value="ECO:0007669"/>
    <property type="project" value="EnsemblFungi"/>
</dbReference>
<dbReference type="STRING" id="5454.A0A163DD87"/>
<dbReference type="InterPro" id="IPR011009">
    <property type="entry name" value="Kinase-like_dom_sf"/>
</dbReference>
<dbReference type="Pfam" id="PF00454">
    <property type="entry name" value="PI3_PI4_kinase"/>
    <property type="match status" value="1"/>
</dbReference>
<evidence type="ECO:0000256" key="3">
    <source>
        <dbReference type="ARBA" id="ARBA00012169"/>
    </source>
</evidence>
<evidence type="ECO:0000256" key="2">
    <source>
        <dbReference type="ARBA" id="ARBA00006209"/>
    </source>
</evidence>
<dbReference type="PROSITE" id="PS51545">
    <property type="entry name" value="PIK_HELICAL"/>
    <property type="match status" value="1"/>
</dbReference>
<evidence type="ECO:0000256" key="4">
    <source>
        <dbReference type="ARBA" id="ARBA00022679"/>
    </source>
</evidence>
<dbReference type="InterPro" id="IPR016024">
    <property type="entry name" value="ARM-type_fold"/>
</dbReference>
<dbReference type="GO" id="GO:0060237">
    <property type="term" value="P:regulation of fungal-type cell wall organization"/>
    <property type="evidence" value="ECO:0007669"/>
    <property type="project" value="EnsemblFungi"/>
</dbReference>
<dbReference type="GO" id="GO:0004430">
    <property type="term" value="F:1-phosphatidylinositol 4-kinase activity"/>
    <property type="evidence" value="ECO:0007669"/>
    <property type="project" value="UniProtKB-EC"/>
</dbReference>
<dbReference type="PROSITE" id="PS00915">
    <property type="entry name" value="PI3_4_KINASE_1"/>
    <property type="match status" value="1"/>
</dbReference>
<keyword evidence="9" id="KW-1185">Reference proteome</keyword>
<evidence type="ECO:0000313" key="8">
    <source>
        <dbReference type="EMBL" id="KZM23087.1"/>
    </source>
</evidence>
<dbReference type="GO" id="GO:0006995">
    <property type="term" value="P:cellular response to nitrogen starvation"/>
    <property type="evidence" value="ECO:0007669"/>
    <property type="project" value="EnsemblFungi"/>
</dbReference>
<dbReference type="Gene3D" id="1.10.1070.11">
    <property type="entry name" value="Phosphatidylinositol 3-/4-kinase, catalytic domain"/>
    <property type="match status" value="1"/>
</dbReference>
<dbReference type="InterPro" id="IPR001263">
    <property type="entry name" value="PI3K_accessory_dom"/>
</dbReference>
<organism evidence="8 9">
    <name type="scientific">Didymella rabiei</name>
    <name type="common">Chickpea ascochyta blight fungus</name>
    <name type="synonym">Mycosphaerella rabiei</name>
    <dbReference type="NCBI Taxonomy" id="5454"/>
    <lineage>
        <taxon>Eukaryota</taxon>
        <taxon>Fungi</taxon>
        <taxon>Dikarya</taxon>
        <taxon>Ascomycota</taxon>
        <taxon>Pezizomycotina</taxon>
        <taxon>Dothideomycetes</taxon>
        <taxon>Pleosporomycetidae</taxon>
        <taxon>Pleosporales</taxon>
        <taxon>Pleosporineae</taxon>
        <taxon>Didymellaceae</taxon>
        <taxon>Ascochyta</taxon>
    </lineage>
</organism>
<dbReference type="Pfam" id="PF19274">
    <property type="entry name" value="PI4K_N"/>
    <property type="match status" value="1"/>
</dbReference>
<comment type="similarity">
    <text evidence="2">Belongs to the PI3/PI4-kinase family. Type III PI4K subfamily.</text>
</comment>
<dbReference type="SUPFAM" id="SSF48371">
    <property type="entry name" value="ARM repeat"/>
    <property type="match status" value="2"/>
</dbReference>
<evidence type="ECO:0000256" key="7">
    <source>
        <dbReference type="ARBA" id="ARBA00022840"/>
    </source>
</evidence>
<dbReference type="InterPro" id="IPR045495">
    <property type="entry name" value="PI4K_N"/>
</dbReference>
<accession>A0A163DD87</accession>
<name>A0A163DD87_DIDRA</name>
<dbReference type="OrthoDB" id="10264149at2759"/>
<dbReference type="GO" id="GO:0005737">
    <property type="term" value="C:cytoplasm"/>
    <property type="evidence" value="ECO:0007669"/>
    <property type="project" value="TreeGrafter"/>
</dbReference>
<reference evidence="8 9" key="1">
    <citation type="journal article" date="2016" name="Sci. Rep.">
        <title>Draft genome sequencing and secretome analysis of fungal phytopathogen Ascochyta rabiei provides insight into the necrotrophic effector repertoire.</title>
        <authorList>
            <person name="Verma S."/>
            <person name="Gazara R.K."/>
            <person name="Nizam S."/>
            <person name="Parween S."/>
            <person name="Chattopadhyay D."/>
            <person name="Verma P.K."/>
        </authorList>
    </citation>
    <scope>NUCLEOTIDE SEQUENCE [LARGE SCALE GENOMIC DNA]</scope>
    <source>
        <strain evidence="8 9">ArDII</strain>
    </source>
</reference>
<dbReference type="GO" id="GO:0030866">
    <property type="term" value="P:cortical actin cytoskeleton organization"/>
    <property type="evidence" value="ECO:0007669"/>
    <property type="project" value="EnsemblFungi"/>
</dbReference>
<dbReference type="FunFam" id="3.30.1010.10:FF:000014">
    <property type="entry name" value="Phosphatidylinositol 4-kinase STT4"/>
    <property type="match status" value="1"/>
</dbReference>
<dbReference type="SUPFAM" id="SSF56112">
    <property type="entry name" value="Protein kinase-like (PK-like)"/>
    <property type="match status" value="1"/>
</dbReference>
<keyword evidence="5" id="KW-0547">Nucleotide-binding</keyword>
<dbReference type="SMART" id="SM00145">
    <property type="entry name" value="PI3Ka"/>
    <property type="match status" value="1"/>
</dbReference>
<evidence type="ECO:0000256" key="5">
    <source>
        <dbReference type="ARBA" id="ARBA00022741"/>
    </source>
</evidence>
<evidence type="ECO:0000256" key="6">
    <source>
        <dbReference type="ARBA" id="ARBA00022777"/>
    </source>
</evidence>
<evidence type="ECO:0000256" key="1">
    <source>
        <dbReference type="ARBA" id="ARBA00001686"/>
    </source>
</evidence>
<evidence type="ECO:0000313" key="9">
    <source>
        <dbReference type="Proteomes" id="UP000076837"/>
    </source>
</evidence>
<dbReference type="GO" id="GO:0048015">
    <property type="term" value="P:phosphatidylinositol-mediated signaling"/>
    <property type="evidence" value="ECO:0007669"/>
    <property type="project" value="TreeGrafter"/>
</dbReference>
<dbReference type="SMART" id="SM00146">
    <property type="entry name" value="PI3Kc"/>
    <property type="match status" value="1"/>
</dbReference>
<dbReference type="Pfam" id="PF00613">
    <property type="entry name" value="PI3Ka"/>
    <property type="match status" value="1"/>
</dbReference>
<dbReference type="GO" id="GO:0046854">
    <property type="term" value="P:phosphatidylinositol phosphate biosynthetic process"/>
    <property type="evidence" value="ECO:0007669"/>
    <property type="project" value="EnsemblFungi"/>
</dbReference>
<dbReference type="Gene3D" id="3.30.1010.10">
    <property type="entry name" value="Phosphatidylinositol 3-kinase Catalytic Subunit, Chain A, domain 4"/>
    <property type="match status" value="1"/>
</dbReference>
<dbReference type="InterPro" id="IPR042236">
    <property type="entry name" value="PI3K_accessory_sf"/>
</dbReference>
<dbReference type="FunFam" id="1.10.1070.11:FF:000022">
    <property type="entry name" value="Phosphatidylinositol 4-kinase stt4"/>
    <property type="match status" value="1"/>
</dbReference>
<dbReference type="PROSITE" id="PS50290">
    <property type="entry name" value="PI3_4_KINASE_3"/>
    <property type="match status" value="1"/>
</dbReference>
<proteinExistence type="inferred from homology"/>
<keyword evidence="6 8" id="KW-0418">Kinase</keyword>
<dbReference type="InterPro" id="IPR018936">
    <property type="entry name" value="PI3/4_kinase_CS"/>
</dbReference>
<comment type="caution">
    <text evidence="8">The sequence shown here is derived from an EMBL/GenBank/DDBJ whole genome shotgun (WGS) entry which is preliminary data.</text>
</comment>
<dbReference type="Gene3D" id="1.25.40.70">
    <property type="entry name" value="Phosphatidylinositol 3-kinase, accessory domain (PIK)"/>
    <property type="match status" value="1"/>
</dbReference>
<gene>
    <name evidence="8" type="ORF">ST47_g5705</name>
</gene>
<dbReference type="CDD" id="cd05167">
    <property type="entry name" value="PI4Kc_III_alpha"/>
    <property type="match status" value="1"/>
</dbReference>
<dbReference type="GO" id="GO:0000422">
    <property type="term" value="P:autophagy of mitochondrion"/>
    <property type="evidence" value="ECO:0007669"/>
    <property type="project" value="EnsemblFungi"/>
</dbReference>
<dbReference type="InterPro" id="IPR036940">
    <property type="entry name" value="PI3/4_kinase_cat_sf"/>
</dbReference>
<dbReference type="GO" id="GO:0005524">
    <property type="term" value="F:ATP binding"/>
    <property type="evidence" value="ECO:0007669"/>
    <property type="project" value="UniProtKB-KW"/>
</dbReference>
<sequence length="1967" mass="219125">MAFQRLCTLVTVKKDVSSRKISRVFWDYPGISGVLHCAFGRASARPRTIRGNALEKLARLSAQSPNSTSPTNDFERLYKRCSSTSKPFNGDSGVKITELEAILALCKAAPYVASIDVAAPLLDRLAAYLPGIYARVLLPSPSVGGIQPSPYEVLSYNLTSAILQLGAKHGQLRAKVTDTLASYVQGWTAATAELSADQFDEDERSDFAADGELSQVITHSLSLLGFLDAAAEHAKFWNAYERLQFVEEVKAALSEKFLIAFETALSIARNARSHQLGLREWKRYTKHYAAVGRPLGAMILHDSFLKVVAASASLLVETPARNHRESILAHLQTSYNKNRATGDTSEDALAEGLTSIAANEMNRLENDLDYLQRVGSAWQQRQASSVKAKVITTYLCCAVYDEDIADDEILLTWLDNVLNDPAQSADHELASAALQSMAVLAKVSPSTASTLGRSLPRLIVQANFDQRTSSVAADSLAAVLSLLPQDAIITTLYSLGNVISAGPAAAGASSSSPSTNGTGNTLRTPGIYAHQSNGSAISLTSSDIEEPHHVHTTIVDTVVSVASKCKDEKITALALSMLIQKIGRASKVVDVKIITDAALLGIHTPPAEFRSLLKLYTKLCHDALIKDDAATLEAVMNARLNISRVVSEDEAFEVYLTHLLDTIVSKGDAQETSHKHLRDTELASQEIAQMLKPLATLLARNAQRADSIELDDSIVNLQRDAWFNIVVHGFDTNSDLGRQYIEELRTLARFSKPLIAEERPMLSESDIELNTVLRRGKSPEHTAEQKRRLVKLLPSCEADTKPLTYPEAVFLNTAYLVEELRASTGDCTKALAYFLDPKLRTGSVGNCMSAITLVAVRTYLVKTLSGQHHTFSTPYLAQQLAQIFAACCHRIARVQQAAAACADIIIREIPSTLCQKSALFALLELLSIMWYSCLEGETDEYTWKSTFTSKKSDITVELSDDYNFRRATLETLHKRATSWVKGVIEAAPLDIKGLLQTYLSEFDDETSYGHVSLGRSFALEMGSVIPVNDQRLGAIERQGININTASDFITQYTTRQEYKFLEGSNDQQEEWLNGGSSAGPMSAYLSRSLQDATKLLVDLEQRTLHHKHVTIAELRDILRRAAALLCRVKRDQSPIVQHLVGIPFAVFSKQSIKLGISLWTSVIKENPRMESRVLMAIAENFENTVRKRRGLFSPSLRHPDPFYGKQEFAATDKEALSKHQQHIYNLIAPHFRLVQFLSSHFSASRLSKSDFERVYVRLIHVTLHAMSEGCSQPLAREAYFHVILLALRIVRHSTTISSAAKWRLMDRLLTAALAWFAHAPQWSFGGNRLQIKAETQVLSDVQMHLEALGKVATVLDSASRQVKAKQDLLSVLISNEQTRLTVWLFPLDNGKKHHFGSGGARSGLLDAAVSVHTKTAWAENPAIAIHLLKRFQSPRLQSEVRFQVLNFPHKVLNEPDALEIMLGNQLPGDVSFQLKYLLYWAPLNPITAVTLFMPAYGNHPFIIQYAMRALESHSVDVMFFYVYQIVQTLRYDVLGYVERYIIETARFSQLFAHQIIWNIKANSYKDEASEIPDPVKPTLDKVMASLESSFSKEDHEFYEREFAFFNEVTGISGTLRSVLHEPKEVKKQKIAEELRKIEVEVGVYLPSNPDGQVIGIDRNSGKPLQSHAKTPFMATFRIRKNKPDTGLIEDIEEEPRSGLPVTNNTYETWLSAIFKVGDDCRQDVLALQMIAAFRGIFNTVGLDVWVFPYRVTATAPGCGVIDVLPNSISRDMLGREAVNRLDDYFVSRYGNEDSIRFQEARSNFVKSMAAYSVISFLLQFKDRHNGNIMIDDWGHIIHIDFGFCFDIAPGGIKFERAPFKLTAEMIAVMGGSTTSQPYRWFEELTIKAFLASRQHCDHLCHIVELMLDSGLPCFKPETIKNFRDRFVLDKTEREAADYMRGLIQKSASSYSTGTYDRFQLITNGIPY</sequence>
<dbReference type="Proteomes" id="UP000076837">
    <property type="component" value="Unassembled WGS sequence"/>
</dbReference>
<dbReference type="PANTHER" id="PTHR10048:SF15">
    <property type="entry name" value="PHOSPHATIDYLINOSITOL 4-KINASE ALPHA"/>
    <property type="match status" value="1"/>
</dbReference>
<dbReference type="EC" id="2.7.1.67" evidence="3"/>
<dbReference type="PROSITE" id="PS00916">
    <property type="entry name" value="PI3_4_KINASE_2"/>
    <property type="match status" value="1"/>
</dbReference>
<protein>
    <recommendedName>
        <fullName evidence="3">1-phosphatidylinositol 4-kinase</fullName>
        <ecNumber evidence="3">2.7.1.67</ecNumber>
    </recommendedName>
</protein>
<dbReference type="PANTHER" id="PTHR10048">
    <property type="entry name" value="PHOSPHATIDYLINOSITOL KINASE"/>
    <property type="match status" value="1"/>
</dbReference>
<keyword evidence="7" id="KW-0067">ATP-binding</keyword>
<dbReference type="InterPro" id="IPR000403">
    <property type="entry name" value="PI3/4_kinase_cat_dom"/>
</dbReference>
<comment type="catalytic activity">
    <reaction evidence="1">
        <text>a 1,2-diacyl-sn-glycero-3-phospho-(1D-myo-inositol) + ATP = a 1,2-diacyl-sn-glycero-3-phospho-(1D-myo-inositol 4-phosphate) + ADP + H(+)</text>
        <dbReference type="Rhea" id="RHEA:19877"/>
        <dbReference type="ChEBI" id="CHEBI:15378"/>
        <dbReference type="ChEBI" id="CHEBI:30616"/>
        <dbReference type="ChEBI" id="CHEBI:57880"/>
        <dbReference type="ChEBI" id="CHEBI:58178"/>
        <dbReference type="ChEBI" id="CHEBI:456216"/>
        <dbReference type="EC" id="2.7.1.67"/>
    </reaction>
</comment>
<dbReference type="FunFam" id="1.25.40.70:FF:000011">
    <property type="entry name" value="Phosphatidylinositol 4-kinase alpha"/>
    <property type="match status" value="1"/>
</dbReference>
<dbReference type="EMBL" id="JYNV01000200">
    <property type="protein sequence ID" value="KZM23087.1"/>
    <property type="molecule type" value="Genomic_DNA"/>
</dbReference>
<dbReference type="GO" id="GO:0061909">
    <property type="term" value="P:autophagosome-lysosome fusion"/>
    <property type="evidence" value="ECO:0007669"/>
    <property type="project" value="EnsemblFungi"/>
</dbReference>